<dbReference type="PANTHER" id="PTHR36223">
    <property type="entry name" value="BETA-LACTAMASE-TYPE TRANSPEPTIDASE FOLD DOMAIN CONTAINING PROTEIN"/>
    <property type="match status" value="1"/>
</dbReference>
<accession>A0A0C9TT87</accession>
<dbReference type="PANTHER" id="PTHR36223:SF1">
    <property type="entry name" value="TRANSCRIPTION ELONGATION FACTOR EAF N-TERMINAL DOMAIN-CONTAINING PROTEIN"/>
    <property type="match status" value="1"/>
</dbReference>
<dbReference type="HOGENOM" id="CLU_060356_0_1_1"/>
<dbReference type="Pfam" id="PF25534">
    <property type="entry name" value="DUF7918"/>
    <property type="match status" value="1"/>
</dbReference>
<evidence type="ECO:0000313" key="3">
    <source>
        <dbReference type="Proteomes" id="UP000053647"/>
    </source>
</evidence>
<organism evidence="2 3">
    <name type="scientific">Paxillus involutus ATCC 200175</name>
    <dbReference type="NCBI Taxonomy" id="664439"/>
    <lineage>
        <taxon>Eukaryota</taxon>
        <taxon>Fungi</taxon>
        <taxon>Dikarya</taxon>
        <taxon>Basidiomycota</taxon>
        <taxon>Agaricomycotina</taxon>
        <taxon>Agaricomycetes</taxon>
        <taxon>Agaricomycetidae</taxon>
        <taxon>Boletales</taxon>
        <taxon>Paxilineae</taxon>
        <taxon>Paxillaceae</taxon>
        <taxon>Paxillus</taxon>
    </lineage>
</organism>
<gene>
    <name evidence="2" type="ORF">PAXINDRAFT_13813</name>
</gene>
<dbReference type="EMBL" id="KN819352">
    <property type="protein sequence ID" value="KIJ13483.1"/>
    <property type="molecule type" value="Genomic_DNA"/>
</dbReference>
<evidence type="ECO:0000313" key="2">
    <source>
        <dbReference type="EMBL" id="KIJ13483.1"/>
    </source>
</evidence>
<reference evidence="2 3" key="1">
    <citation type="submission" date="2014-06" db="EMBL/GenBank/DDBJ databases">
        <authorList>
            <consortium name="DOE Joint Genome Institute"/>
            <person name="Kuo A."/>
            <person name="Kohler A."/>
            <person name="Nagy L.G."/>
            <person name="Floudas D."/>
            <person name="Copeland A."/>
            <person name="Barry K.W."/>
            <person name="Cichocki N."/>
            <person name="Veneault-Fourrey C."/>
            <person name="LaButti K."/>
            <person name="Lindquist E.A."/>
            <person name="Lipzen A."/>
            <person name="Lundell T."/>
            <person name="Morin E."/>
            <person name="Murat C."/>
            <person name="Sun H."/>
            <person name="Tunlid A."/>
            <person name="Henrissat B."/>
            <person name="Grigoriev I.V."/>
            <person name="Hibbett D.S."/>
            <person name="Martin F."/>
            <person name="Nordberg H.P."/>
            <person name="Cantor M.N."/>
            <person name="Hua S.X."/>
        </authorList>
    </citation>
    <scope>NUCLEOTIDE SEQUENCE [LARGE SCALE GENOMIC DNA]</scope>
    <source>
        <strain evidence="2 3">ATCC 200175</strain>
    </source>
</reference>
<dbReference type="Proteomes" id="UP000053647">
    <property type="component" value="Unassembled WGS sequence"/>
</dbReference>
<protein>
    <submittedName>
        <fullName evidence="2">Unplaced genomic scaffold PAXINscaffold_30, whole genome shotgun sequence</fullName>
    </submittedName>
</protein>
<sequence length="297" mass="32917">MLNLKEVSAWIEVDGEELEQYGVTEDLEKSEVTCWIATQAGKAGHLNFDVAPLEHSLASYLILDGTGVQGRVLPAPTATLCSADFAVSRTMVQNDFSLSTTSARPFLFSKLELTDEDEYYGQASKHLGEIQLVMYRVAITGSGTHPDCNVAGQGKVHERSKKAVSHCVSYGQEMKMKPRTMFSIQYLDAAPLATFTFKYRDYSLLQANGIVPKPPATEQEPATSEEVLDLTIDDDVKQEPAEDEIRALDNAIRTMRKQRATLLSKRLNSSPTSSQPPVKRIKREEKFIPTGEVIDLT</sequence>
<proteinExistence type="predicted"/>
<keyword evidence="3" id="KW-1185">Reference proteome</keyword>
<dbReference type="InterPro" id="IPR057678">
    <property type="entry name" value="DUF7918"/>
</dbReference>
<dbReference type="OrthoDB" id="3364132at2759"/>
<name>A0A0C9TT87_PAXIN</name>
<dbReference type="AlphaFoldDB" id="A0A0C9TT87"/>
<feature type="domain" description="DUF7918" evidence="1">
    <location>
        <begin position="8"/>
        <end position="213"/>
    </location>
</feature>
<reference evidence="3" key="2">
    <citation type="submission" date="2015-01" db="EMBL/GenBank/DDBJ databases">
        <title>Evolutionary Origins and Diversification of the Mycorrhizal Mutualists.</title>
        <authorList>
            <consortium name="DOE Joint Genome Institute"/>
            <consortium name="Mycorrhizal Genomics Consortium"/>
            <person name="Kohler A."/>
            <person name="Kuo A."/>
            <person name="Nagy L.G."/>
            <person name="Floudas D."/>
            <person name="Copeland A."/>
            <person name="Barry K.W."/>
            <person name="Cichocki N."/>
            <person name="Veneault-Fourrey C."/>
            <person name="LaButti K."/>
            <person name="Lindquist E.A."/>
            <person name="Lipzen A."/>
            <person name="Lundell T."/>
            <person name="Morin E."/>
            <person name="Murat C."/>
            <person name="Riley R."/>
            <person name="Ohm R."/>
            <person name="Sun H."/>
            <person name="Tunlid A."/>
            <person name="Henrissat B."/>
            <person name="Grigoriev I.V."/>
            <person name="Hibbett D.S."/>
            <person name="Martin F."/>
        </authorList>
    </citation>
    <scope>NUCLEOTIDE SEQUENCE [LARGE SCALE GENOMIC DNA]</scope>
    <source>
        <strain evidence="3">ATCC 200175</strain>
    </source>
</reference>
<evidence type="ECO:0000259" key="1">
    <source>
        <dbReference type="Pfam" id="PF25534"/>
    </source>
</evidence>